<dbReference type="SUPFAM" id="SSF51735">
    <property type="entry name" value="NAD(P)-binding Rossmann-fold domains"/>
    <property type="match status" value="1"/>
</dbReference>
<dbReference type="Gene3D" id="1.10.8.400">
    <property type="entry name" value="Enoyl acyl carrier protein reductase"/>
    <property type="match status" value="1"/>
</dbReference>
<evidence type="ECO:0000256" key="5">
    <source>
        <dbReference type="ARBA" id="ARBA00023002"/>
    </source>
</evidence>
<feature type="active site" description="Proton acceptor" evidence="9">
    <location>
        <position position="162"/>
    </location>
</feature>
<keyword evidence="7 8" id="KW-0275">Fatty acid biosynthesis</keyword>
<dbReference type="GO" id="GO:0004318">
    <property type="term" value="F:enoyl-[acyl-carrier-protein] reductase (NADH) activity"/>
    <property type="evidence" value="ECO:0007669"/>
    <property type="project" value="UniProtKB-EC"/>
</dbReference>
<dbReference type="PANTHER" id="PTHR43159">
    <property type="entry name" value="ENOYL-[ACYL-CARRIER-PROTEIN] REDUCTASE"/>
    <property type="match status" value="1"/>
</dbReference>
<evidence type="ECO:0000256" key="3">
    <source>
        <dbReference type="ARBA" id="ARBA00022516"/>
    </source>
</evidence>
<protein>
    <recommendedName>
        <fullName evidence="8">Enoyl-[acyl-carrier-protein] reductase [NADH]</fullName>
        <ecNumber evidence="8">1.3.1.9</ecNumber>
    </recommendedName>
</protein>
<evidence type="ECO:0000256" key="9">
    <source>
        <dbReference type="PIRSR" id="PIRSR000094-1"/>
    </source>
</evidence>
<comment type="caution">
    <text evidence="12">The sequence shown here is derived from an EMBL/GenBank/DDBJ whole genome shotgun (WGS) entry which is preliminary data.</text>
</comment>
<feature type="active site" description="Proton acceptor" evidence="9">
    <location>
        <position position="152"/>
    </location>
</feature>
<dbReference type="EC" id="1.3.1.9" evidence="8"/>
<comment type="catalytic activity">
    <reaction evidence="8">
        <text>a 2,3-saturated acyl-[ACP] + NAD(+) = a (2E)-enoyl-[ACP] + NADH + H(+)</text>
        <dbReference type="Rhea" id="RHEA:10240"/>
        <dbReference type="Rhea" id="RHEA-COMP:9925"/>
        <dbReference type="Rhea" id="RHEA-COMP:9926"/>
        <dbReference type="ChEBI" id="CHEBI:15378"/>
        <dbReference type="ChEBI" id="CHEBI:57540"/>
        <dbReference type="ChEBI" id="CHEBI:57945"/>
        <dbReference type="ChEBI" id="CHEBI:78784"/>
        <dbReference type="ChEBI" id="CHEBI:78785"/>
        <dbReference type="EC" id="1.3.1.9"/>
    </reaction>
</comment>
<dbReference type="Pfam" id="PF13561">
    <property type="entry name" value="adh_short_C2"/>
    <property type="match status" value="1"/>
</dbReference>
<comment type="similarity">
    <text evidence="2 8">Belongs to the short-chain dehydrogenases/reductases (SDR) family. FabI subfamily.</text>
</comment>
<evidence type="ECO:0000313" key="12">
    <source>
        <dbReference type="EMBL" id="TWU62790.1"/>
    </source>
</evidence>
<dbReference type="InterPro" id="IPR014358">
    <property type="entry name" value="Enoyl-ACP_Rdtase_NADH"/>
</dbReference>
<name>A0A5C6FKX9_9PLAN</name>
<comment type="pathway">
    <text evidence="1">Lipid metabolism; fatty acid biosynthesis.</text>
</comment>
<dbReference type="OrthoDB" id="9803628at2"/>
<dbReference type="CDD" id="cd05372">
    <property type="entry name" value="ENR_SDR"/>
    <property type="match status" value="1"/>
</dbReference>
<evidence type="ECO:0000256" key="4">
    <source>
        <dbReference type="ARBA" id="ARBA00022832"/>
    </source>
</evidence>
<dbReference type="PANTHER" id="PTHR43159:SF2">
    <property type="entry name" value="ENOYL-[ACYL-CARRIER-PROTEIN] REDUCTASE [NADH], CHLOROPLASTIC"/>
    <property type="match status" value="1"/>
</dbReference>
<dbReference type="PIRSF" id="PIRSF000094">
    <property type="entry name" value="Enoyl-ACP_rdct"/>
    <property type="match status" value="1"/>
</dbReference>
<dbReference type="Gene3D" id="3.40.50.720">
    <property type="entry name" value="NAD(P)-binding Rossmann-like Domain"/>
    <property type="match status" value="1"/>
</dbReference>
<feature type="binding site" evidence="11">
    <location>
        <begin position="198"/>
        <end position="202"/>
    </location>
    <ligand>
        <name>NAD(+)</name>
        <dbReference type="ChEBI" id="CHEBI:57540"/>
    </ligand>
</feature>
<keyword evidence="3 8" id="KW-0444">Lipid biosynthesis</keyword>
<dbReference type="InterPro" id="IPR036291">
    <property type="entry name" value="NAD(P)-bd_dom_sf"/>
</dbReference>
<evidence type="ECO:0000256" key="1">
    <source>
        <dbReference type="ARBA" id="ARBA00005194"/>
    </source>
</evidence>
<dbReference type="GO" id="GO:0006633">
    <property type="term" value="P:fatty acid biosynthetic process"/>
    <property type="evidence" value="ECO:0007669"/>
    <property type="project" value="UniProtKB-KW"/>
</dbReference>
<evidence type="ECO:0000256" key="8">
    <source>
        <dbReference type="PIRNR" id="PIRNR000094"/>
    </source>
</evidence>
<feature type="binding site" evidence="11">
    <location>
        <position position="99"/>
    </location>
    <ligand>
        <name>NAD(+)</name>
        <dbReference type="ChEBI" id="CHEBI:57540"/>
    </ligand>
</feature>
<feature type="binding site" evidence="11">
    <location>
        <begin position="18"/>
        <end position="19"/>
    </location>
    <ligand>
        <name>NAD(+)</name>
        <dbReference type="ChEBI" id="CHEBI:57540"/>
    </ligand>
</feature>
<keyword evidence="4" id="KW-0276">Fatty acid metabolism</keyword>
<feature type="binding site" evidence="11">
    <location>
        <position position="12"/>
    </location>
    <ligand>
        <name>NAD(+)</name>
        <dbReference type="ChEBI" id="CHEBI:57540"/>
    </ligand>
</feature>
<dbReference type="Proteomes" id="UP000316476">
    <property type="component" value="Unassembled WGS sequence"/>
</dbReference>
<feature type="binding site" evidence="10">
    <location>
        <position position="102"/>
    </location>
    <ligand>
        <name>substrate</name>
    </ligand>
</feature>
<evidence type="ECO:0000256" key="6">
    <source>
        <dbReference type="ARBA" id="ARBA00023098"/>
    </source>
</evidence>
<gene>
    <name evidence="12" type="primary">fabI_2</name>
    <name evidence="12" type="ORF">V7x_45260</name>
</gene>
<keyword evidence="5 8" id="KW-0560">Oxidoreductase</keyword>
<organism evidence="12 13">
    <name type="scientific">Crateriforma conspicua</name>
    <dbReference type="NCBI Taxonomy" id="2527996"/>
    <lineage>
        <taxon>Bacteria</taxon>
        <taxon>Pseudomonadati</taxon>
        <taxon>Planctomycetota</taxon>
        <taxon>Planctomycetia</taxon>
        <taxon>Planctomycetales</taxon>
        <taxon>Planctomycetaceae</taxon>
        <taxon>Crateriforma</taxon>
    </lineage>
</organism>
<accession>A0A5C6FKX9</accession>
<dbReference type="PRINTS" id="PR00081">
    <property type="entry name" value="GDHRDH"/>
</dbReference>
<dbReference type="AlphaFoldDB" id="A0A5C6FKX9"/>
<dbReference type="RefSeq" id="WP_146415525.1">
    <property type="nucleotide sequence ID" value="NZ_SJPZ01000002.1"/>
</dbReference>
<keyword evidence="8 11" id="KW-0520">NAD</keyword>
<evidence type="ECO:0000256" key="2">
    <source>
        <dbReference type="ARBA" id="ARBA00009233"/>
    </source>
</evidence>
<proteinExistence type="inferred from homology"/>
<keyword evidence="6" id="KW-0443">Lipid metabolism</keyword>
<sequence>MQFQGKKGLILGVANDHSIAWAIAKRIMQQGGVCGFTHLPDRPDDDRQRNRRRVAQLTDPEENAAFLLPMDATKDEDIRTVFDETKERFGKIDFMLHSIAFADRDDLARDTIDSSRDGFKLAMDASVYTLIACARAARPLMTEGGAIATMTYYGGEKCVPGYNVMGVCKAALDATVRYLCYELGPDGIRVNALSAGPVRTLAGRAAGVDGMLQMYEQIAPMGRNITHEEVGRTGAFLLSDDSDGISGDILHLDGGFHAMGTPGRLLYRVKEMQDQLGNQQ</sequence>
<evidence type="ECO:0000256" key="11">
    <source>
        <dbReference type="PIRSR" id="PIRSR000094-3"/>
    </source>
</evidence>
<reference evidence="12 13" key="1">
    <citation type="submission" date="2019-02" db="EMBL/GenBank/DDBJ databases">
        <title>Deep-cultivation of Planctomycetes and their phenomic and genomic characterization uncovers novel biology.</title>
        <authorList>
            <person name="Wiegand S."/>
            <person name="Jogler M."/>
            <person name="Boedeker C."/>
            <person name="Pinto D."/>
            <person name="Vollmers J."/>
            <person name="Rivas-Marin E."/>
            <person name="Kohn T."/>
            <person name="Peeters S.H."/>
            <person name="Heuer A."/>
            <person name="Rast P."/>
            <person name="Oberbeckmann S."/>
            <person name="Bunk B."/>
            <person name="Jeske O."/>
            <person name="Meyerdierks A."/>
            <person name="Storesund J.E."/>
            <person name="Kallscheuer N."/>
            <person name="Luecker S."/>
            <person name="Lage O.M."/>
            <person name="Pohl T."/>
            <person name="Merkel B.J."/>
            <person name="Hornburger P."/>
            <person name="Mueller R.-W."/>
            <person name="Bruemmer F."/>
            <person name="Labrenz M."/>
            <person name="Spormann A.M."/>
            <person name="Op Den Camp H."/>
            <person name="Overmann J."/>
            <person name="Amann R."/>
            <person name="Jetten M.S.M."/>
            <person name="Mascher T."/>
            <person name="Medema M.H."/>
            <person name="Devos D.P."/>
            <person name="Kaster A.-K."/>
            <person name="Ovreas L."/>
            <person name="Rohde M."/>
            <person name="Galperin M.Y."/>
            <person name="Jogler C."/>
        </authorList>
    </citation>
    <scope>NUCLEOTIDE SEQUENCE [LARGE SCALE GENOMIC DNA]</scope>
    <source>
        <strain evidence="12 13">V7</strain>
    </source>
</reference>
<evidence type="ECO:0000256" key="7">
    <source>
        <dbReference type="ARBA" id="ARBA00023160"/>
    </source>
</evidence>
<dbReference type="EMBL" id="SJPZ01000002">
    <property type="protein sequence ID" value="TWU62790.1"/>
    <property type="molecule type" value="Genomic_DNA"/>
</dbReference>
<dbReference type="InterPro" id="IPR002347">
    <property type="entry name" value="SDR_fam"/>
</dbReference>
<evidence type="ECO:0000256" key="10">
    <source>
        <dbReference type="PIRSR" id="PIRSR000094-2"/>
    </source>
</evidence>
<evidence type="ECO:0000313" key="13">
    <source>
        <dbReference type="Proteomes" id="UP000316476"/>
    </source>
</evidence>
<feature type="binding site" evidence="11">
    <location>
        <position position="169"/>
    </location>
    <ligand>
        <name>NAD(+)</name>
        <dbReference type="ChEBI" id="CHEBI:57540"/>
    </ligand>
</feature>